<proteinExistence type="predicted"/>
<evidence type="ECO:0000259" key="3">
    <source>
        <dbReference type="Pfam" id="PF07647"/>
    </source>
</evidence>
<evidence type="ECO:0000313" key="5">
    <source>
        <dbReference type="Proteomes" id="UP000596742"/>
    </source>
</evidence>
<evidence type="ECO:0000256" key="2">
    <source>
        <dbReference type="SAM" id="MobiDB-lite"/>
    </source>
</evidence>
<dbReference type="SUPFAM" id="SSF47769">
    <property type="entry name" value="SAM/Pointed domain"/>
    <property type="match status" value="1"/>
</dbReference>
<feature type="region of interest" description="Disordered" evidence="2">
    <location>
        <begin position="242"/>
        <end position="297"/>
    </location>
</feature>
<dbReference type="EMBL" id="UYJE01000093">
    <property type="protein sequence ID" value="VDH90116.1"/>
    <property type="molecule type" value="Genomic_DNA"/>
</dbReference>
<dbReference type="InterPro" id="IPR013761">
    <property type="entry name" value="SAM/pointed_sf"/>
</dbReference>
<feature type="compositionally biased region" description="Acidic residues" evidence="2">
    <location>
        <begin position="286"/>
        <end position="297"/>
    </location>
</feature>
<dbReference type="Proteomes" id="UP000596742">
    <property type="component" value="Unassembled WGS sequence"/>
</dbReference>
<dbReference type="CDD" id="cd09487">
    <property type="entry name" value="SAM_superfamily"/>
    <property type="match status" value="1"/>
</dbReference>
<feature type="region of interest" description="Disordered" evidence="2">
    <location>
        <begin position="67"/>
        <end position="89"/>
    </location>
</feature>
<evidence type="ECO:0000256" key="1">
    <source>
        <dbReference type="SAM" id="Coils"/>
    </source>
</evidence>
<gene>
    <name evidence="4" type="ORF">MGAL_10B011924</name>
</gene>
<name>A0A8B6BFL9_MYTGA</name>
<dbReference type="InterPro" id="IPR001660">
    <property type="entry name" value="SAM"/>
</dbReference>
<feature type="compositionally biased region" description="Low complexity" evidence="2">
    <location>
        <begin position="78"/>
        <end position="89"/>
    </location>
</feature>
<feature type="compositionally biased region" description="Basic and acidic residues" evidence="2">
    <location>
        <begin position="271"/>
        <end position="285"/>
    </location>
</feature>
<keyword evidence="5" id="KW-1185">Reference proteome</keyword>
<dbReference type="AlphaFoldDB" id="A0A8B6BFL9"/>
<accession>A0A8B6BFL9</accession>
<dbReference type="Pfam" id="PF07647">
    <property type="entry name" value="SAM_2"/>
    <property type="match status" value="1"/>
</dbReference>
<evidence type="ECO:0000313" key="4">
    <source>
        <dbReference type="EMBL" id="VDH90116.1"/>
    </source>
</evidence>
<sequence>MDFDDFFLLLLTWRVLKHTFLENEFSSVLGLEEVTDDDLKEMGIKALGKRRHFMAAVKDITRKKMKVGQPEDEMCTPSKQSTSKIQSSTKYGKQSGIQNWLQSPFDEEKVPKSKKISLHTDSEIKKVYGLRRKKIEFKNSKLQELIKDPEGANFQEKQTKTIRKVTERVNRAKSDIKSVLRRIKDIKEDSEIDEKEKSRKIAKEEDELTIMHHELQKGTDSLRKACCIKIEQLKKLLQTIDIPENSDNGNESDVSASSIVEDILDQGLGENGKDGENKIVDHNGDEEVDEDEELEKL</sequence>
<feature type="compositionally biased region" description="Polar residues" evidence="2">
    <location>
        <begin position="245"/>
        <end position="258"/>
    </location>
</feature>
<keyword evidence="1" id="KW-0175">Coiled coil</keyword>
<dbReference type="Gene3D" id="1.10.150.50">
    <property type="entry name" value="Transcription Factor, Ets-1"/>
    <property type="match status" value="1"/>
</dbReference>
<dbReference type="OrthoDB" id="10439377at2759"/>
<reference evidence="4" key="1">
    <citation type="submission" date="2018-11" db="EMBL/GenBank/DDBJ databases">
        <authorList>
            <person name="Alioto T."/>
            <person name="Alioto T."/>
        </authorList>
    </citation>
    <scope>NUCLEOTIDE SEQUENCE</scope>
</reference>
<feature type="coiled-coil region" evidence="1">
    <location>
        <begin position="162"/>
        <end position="207"/>
    </location>
</feature>
<comment type="caution">
    <text evidence="4">The sequence shown here is derived from an EMBL/GenBank/DDBJ whole genome shotgun (WGS) entry which is preliminary data.</text>
</comment>
<protein>
    <recommendedName>
        <fullName evidence="3">SAM domain-containing protein</fullName>
    </recommendedName>
</protein>
<feature type="domain" description="SAM" evidence="3">
    <location>
        <begin position="17"/>
        <end position="59"/>
    </location>
</feature>
<organism evidence="4 5">
    <name type="scientific">Mytilus galloprovincialis</name>
    <name type="common">Mediterranean mussel</name>
    <dbReference type="NCBI Taxonomy" id="29158"/>
    <lineage>
        <taxon>Eukaryota</taxon>
        <taxon>Metazoa</taxon>
        <taxon>Spiralia</taxon>
        <taxon>Lophotrochozoa</taxon>
        <taxon>Mollusca</taxon>
        <taxon>Bivalvia</taxon>
        <taxon>Autobranchia</taxon>
        <taxon>Pteriomorphia</taxon>
        <taxon>Mytilida</taxon>
        <taxon>Mytiloidea</taxon>
        <taxon>Mytilidae</taxon>
        <taxon>Mytilinae</taxon>
        <taxon>Mytilus</taxon>
    </lineage>
</organism>